<dbReference type="AlphaFoldDB" id="A0A5P9QDL1"/>
<dbReference type="EMBL" id="CP045529">
    <property type="protein sequence ID" value="QFU99182.1"/>
    <property type="molecule type" value="Genomic_DNA"/>
</dbReference>
<organism evidence="1 2">
    <name type="scientific">Luteimicrobium xylanilyticum</name>
    <dbReference type="NCBI Taxonomy" id="1133546"/>
    <lineage>
        <taxon>Bacteria</taxon>
        <taxon>Bacillati</taxon>
        <taxon>Actinomycetota</taxon>
        <taxon>Actinomycetes</taxon>
        <taxon>Micrococcales</taxon>
        <taxon>Luteimicrobium</taxon>
    </lineage>
</organism>
<dbReference type="Proteomes" id="UP000326702">
    <property type="component" value="Chromosome"/>
</dbReference>
<dbReference type="InterPro" id="IPR011335">
    <property type="entry name" value="Restrct_endonuc-II-like"/>
</dbReference>
<name>A0A5P9QDL1_9MICO</name>
<accession>A0A5P9QDL1</accession>
<proteinExistence type="predicted"/>
<protein>
    <recommendedName>
        <fullName evidence="3">DUF559 domain-containing protein</fullName>
    </recommendedName>
</protein>
<dbReference type="SUPFAM" id="SSF52980">
    <property type="entry name" value="Restriction endonuclease-like"/>
    <property type="match status" value="1"/>
</dbReference>
<sequence length="325" mass="35060">MRDAVANGVPPGALRSKALHTPVPGVRMDAALADDFIAVCRAVALLLPDGAAFSHLTAARLWKLPLSAAAEQDPRLHVTTTGANRVLRTARIVPHRGLGPGDSTRTEGVPVTTPGRVWRELGTVDLASDHRPVAGVDPAHEELVVLTDALLSCYPLTDLPRYGLLPRDLVSIVRSLSGERGVGRLRCALAEASTFVDSSMETRTRLRAIASGFPRPVVGADLVGPDGAWIARPDLCWPQVRVAIEYDGASHVSRSRLGSDVARREAMERYGWRSVVLYATDVGGRWWVTCERLREAFALQGCADPARIPPAPRALERPRIVAVPL</sequence>
<evidence type="ECO:0000313" key="2">
    <source>
        <dbReference type="Proteomes" id="UP000326702"/>
    </source>
</evidence>
<reference evidence="1 2" key="1">
    <citation type="submission" date="2019-10" db="EMBL/GenBank/DDBJ databases">
        <title>Genome sequence of Luteimicrobium xylanilyticum HY-24.</title>
        <authorList>
            <person name="Kim D.Y."/>
            <person name="Park H.-Y."/>
        </authorList>
    </citation>
    <scope>NUCLEOTIDE SEQUENCE [LARGE SCALE GENOMIC DNA]</scope>
    <source>
        <strain evidence="1 2">HY-24</strain>
    </source>
</reference>
<gene>
    <name evidence="1" type="ORF">KDY119_02708</name>
</gene>
<evidence type="ECO:0008006" key="3">
    <source>
        <dbReference type="Google" id="ProtNLM"/>
    </source>
</evidence>
<dbReference type="KEGG" id="lxl:KDY119_02708"/>
<keyword evidence="2" id="KW-1185">Reference proteome</keyword>
<evidence type="ECO:0000313" key="1">
    <source>
        <dbReference type="EMBL" id="QFU99182.1"/>
    </source>
</evidence>